<dbReference type="GO" id="GO:0005519">
    <property type="term" value="F:cytoskeletal regulatory protein binding"/>
    <property type="evidence" value="ECO:0007669"/>
    <property type="project" value="InterPro"/>
</dbReference>
<feature type="compositionally biased region" description="Pro residues" evidence="3">
    <location>
        <begin position="477"/>
        <end position="493"/>
    </location>
</feature>
<accession>A0AAN6GN91</accession>
<dbReference type="Proteomes" id="UP001176517">
    <property type="component" value="Unassembled WGS sequence"/>
</dbReference>
<gene>
    <name evidence="5" type="primary">BUD6</name>
    <name evidence="5" type="ORF">OC846_005480</name>
</gene>
<dbReference type="GO" id="GO:0005737">
    <property type="term" value="C:cytoplasm"/>
    <property type="evidence" value="ECO:0007669"/>
    <property type="project" value="TreeGrafter"/>
</dbReference>
<dbReference type="GO" id="GO:0051286">
    <property type="term" value="C:cell tip"/>
    <property type="evidence" value="ECO:0007669"/>
    <property type="project" value="TreeGrafter"/>
</dbReference>
<feature type="region of interest" description="Disordered" evidence="3">
    <location>
        <begin position="155"/>
        <end position="243"/>
    </location>
</feature>
<feature type="compositionally biased region" description="Low complexity" evidence="3">
    <location>
        <begin position="1"/>
        <end position="14"/>
    </location>
</feature>
<dbReference type="GO" id="GO:0030010">
    <property type="term" value="P:establishment of cell polarity"/>
    <property type="evidence" value="ECO:0007669"/>
    <property type="project" value="TreeGrafter"/>
</dbReference>
<feature type="compositionally biased region" description="Polar residues" evidence="3">
    <location>
        <begin position="15"/>
        <end position="27"/>
    </location>
</feature>
<feature type="compositionally biased region" description="Low complexity" evidence="3">
    <location>
        <begin position="494"/>
        <end position="527"/>
    </location>
</feature>
<dbReference type="SMART" id="SM00806">
    <property type="entry name" value="AIP3"/>
    <property type="match status" value="1"/>
</dbReference>
<evidence type="ECO:0000256" key="3">
    <source>
        <dbReference type="SAM" id="MobiDB-lite"/>
    </source>
</evidence>
<keyword evidence="6" id="KW-1185">Reference proteome</keyword>
<feature type="compositionally biased region" description="Low complexity" evidence="3">
    <location>
        <begin position="155"/>
        <end position="192"/>
    </location>
</feature>
<name>A0AAN6GN91_9BASI</name>
<dbReference type="InterPro" id="IPR056279">
    <property type="entry name" value="Aip3p_Bud6_N"/>
</dbReference>
<feature type="compositionally biased region" description="Low complexity" evidence="3">
    <location>
        <begin position="415"/>
        <end position="463"/>
    </location>
</feature>
<evidence type="ECO:0000259" key="4">
    <source>
        <dbReference type="SMART" id="SM00806"/>
    </source>
</evidence>
<protein>
    <submittedName>
        <fullName evidence="5">Bud site selection protein 6</fullName>
    </submittedName>
</protein>
<feature type="compositionally biased region" description="Pro residues" evidence="3">
    <location>
        <begin position="402"/>
        <end position="414"/>
    </location>
</feature>
<sequence length="1171" mass="124051">MSASAGRRGSAASSMTNNDGAPGRWSTSQMESSVTRLLVATKQLLEALTRWSLRNRCTESDVSDIYVRLGNDFNSAKLAFQSYGISMDDLASVPGDLRTCLEECLSEEASPQVLEVHLPRIREIIIGLLQGLKMKQAEYKQLLLIQRANSATSRAEAGAASSGPAAGGSHVSGPRAQRYSQQQSSEASAEYSGNHINTANNVPDTNGASHRAYPQASSSNVQDQLSPETMQAKQPSLRALRSRDALERRASKRFSTYTFSKITGAGHHAHAPSSSGLAQLAHLGMGPGVSAGAAAAAAGLQSDMSNGVSMVSSANSSASGHATNVPPAVTRRDSNTSNSTRRNAVMNPSSGYSHRMTDSTTPSSLRPDRDIPVVEVQDENETKEGEAEQSEMVADADSTPTPKRPSPPPQPPTSAPSSSASSSQTTRAPPNAPPRRQGSISAQNGAASGSGTSSSLTTAAGKTRVSSLRASPDHDIPPVPSLPAQIPTPPSLSPNPSSQNLSAKATSPQSSPQIPQPSPQQQQAPRSPLTGELTVFVQQGRQTKRATISLGIPLSIARLRMLFIDKFGYSPGKDDFPPIYVKDQKTGVDYELEESELMQVNALGVDRVGEGGVVKDGMVLSLNIEPLDQVKQHLDLTLGNLTREVRELKSAFQEREREARRISRNYGQLLDPNTSLGGGDSSAMTLAASPLPSPKISDSQFAAAGQRMAQMRRANTLAAAGVAPGSSPVKRSSSSTNNNNSNNVGLPPRSDSNLSSADRIIPVESGGILRAISPQPTGSSSISSHAAAGMAAAELKTQHDEILRLRREFAVLAQVQADFQTDFKGLLGQLRAQSQRVREIAAQDVTMERNFIVAGKARLDTTSQEVLTLVEDLQDTVDDLRQDVTNRGVKPKPTLLKKITQDLANAVQGVEDLEAYVRSVKPSWKKTWEVELQNIVDEQEFLNYEEGLLADLRVDCESLQEVFDNIQQVVKLRVSSARAGSSGGRGYLPPPPEEGHQGLDTVMLEVRSQAVDHDRRLKAVEAAEEKRQREMQSSGSTSNEFADELAGFVEGKVLRRTGGHVEAERIRQKRNDATLRSMLTGEGIGGAPQTVQPLNFGGGGGGSGSGGGGGSGESGEGTLAEKPKRLVLANLQTGSNPSSPRKGGLPSARSGGPSSVVSPTSTTRGGGDESE</sequence>
<feature type="coiled-coil region" evidence="2">
    <location>
        <begin position="638"/>
        <end position="665"/>
    </location>
</feature>
<dbReference type="Pfam" id="PF23153">
    <property type="entry name" value="Aip3p_Bud6_N"/>
    <property type="match status" value="1"/>
</dbReference>
<feature type="domain" description="Actin interacting protein 3 C-terminal" evidence="4">
    <location>
        <begin position="536"/>
        <end position="1072"/>
    </location>
</feature>
<dbReference type="InterPro" id="IPR051825">
    <property type="entry name" value="SRCIN1"/>
</dbReference>
<feature type="compositionally biased region" description="Gly residues" evidence="3">
    <location>
        <begin position="1096"/>
        <end position="1115"/>
    </location>
</feature>
<keyword evidence="1 2" id="KW-0175">Coiled coil</keyword>
<feature type="compositionally biased region" description="Polar residues" evidence="3">
    <location>
        <begin position="215"/>
        <end position="234"/>
    </location>
</feature>
<feature type="compositionally biased region" description="Low complexity" evidence="3">
    <location>
        <begin position="702"/>
        <end position="714"/>
    </location>
</feature>
<feature type="region of interest" description="Disordered" evidence="3">
    <location>
        <begin position="309"/>
        <end position="527"/>
    </location>
</feature>
<dbReference type="InterPro" id="IPR005613">
    <property type="entry name" value="AIP3_C"/>
</dbReference>
<proteinExistence type="predicted"/>
<feature type="region of interest" description="Disordered" evidence="3">
    <location>
        <begin position="1079"/>
        <end position="1171"/>
    </location>
</feature>
<feature type="compositionally biased region" description="Low complexity" evidence="3">
    <location>
        <begin position="309"/>
        <end position="320"/>
    </location>
</feature>
<feature type="region of interest" description="Disordered" evidence="3">
    <location>
        <begin position="665"/>
        <end position="756"/>
    </location>
</feature>
<organism evidence="5 6">
    <name type="scientific">Tilletia horrida</name>
    <dbReference type="NCBI Taxonomy" id="155126"/>
    <lineage>
        <taxon>Eukaryota</taxon>
        <taxon>Fungi</taxon>
        <taxon>Dikarya</taxon>
        <taxon>Basidiomycota</taxon>
        <taxon>Ustilaginomycotina</taxon>
        <taxon>Exobasidiomycetes</taxon>
        <taxon>Tilletiales</taxon>
        <taxon>Tilletiaceae</taxon>
        <taxon>Tilletia</taxon>
    </lineage>
</organism>
<dbReference type="PANTHER" id="PTHR22741">
    <property type="entry name" value="P140CAP/SNIP-RELATED"/>
    <property type="match status" value="1"/>
</dbReference>
<dbReference type="PANTHER" id="PTHR22741:SF10">
    <property type="entry name" value="COILED-COIL DOMAIN-CONTAINING PROTEIN CG32809"/>
    <property type="match status" value="1"/>
</dbReference>
<dbReference type="Gene3D" id="1.20.58.1540">
    <property type="entry name" value="Actin interacting protein 3, C-terminal domain"/>
    <property type="match status" value="1"/>
</dbReference>
<evidence type="ECO:0000256" key="2">
    <source>
        <dbReference type="SAM" id="Coils"/>
    </source>
</evidence>
<dbReference type="Pfam" id="PF03915">
    <property type="entry name" value="AIP3"/>
    <property type="match status" value="1"/>
</dbReference>
<dbReference type="InterPro" id="IPR022782">
    <property type="entry name" value="AIP3-like_C"/>
</dbReference>
<dbReference type="EMBL" id="JAPDMZ010000212">
    <property type="protein sequence ID" value="KAK0545908.1"/>
    <property type="molecule type" value="Genomic_DNA"/>
</dbReference>
<feature type="region of interest" description="Disordered" evidence="3">
    <location>
        <begin position="1"/>
        <end position="27"/>
    </location>
</feature>
<feature type="compositionally biased region" description="Low complexity" evidence="3">
    <location>
        <begin position="726"/>
        <end position="743"/>
    </location>
</feature>
<evidence type="ECO:0000313" key="6">
    <source>
        <dbReference type="Proteomes" id="UP001176517"/>
    </source>
</evidence>
<feature type="compositionally biased region" description="Low complexity" evidence="3">
    <location>
        <begin position="1149"/>
        <end position="1163"/>
    </location>
</feature>
<evidence type="ECO:0000256" key="1">
    <source>
        <dbReference type="ARBA" id="ARBA00023054"/>
    </source>
</evidence>
<feature type="compositionally biased region" description="Polar residues" evidence="3">
    <location>
        <begin position="346"/>
        <end position="364"/>
    </location>
</feature>
<feature type="compositionally biased region" description="Polar residues" evidence="3">
    <location>
        <begin position="1130"/>
        <end position="1139"/>
    </location>
</feature>
<evidence type="ECO:0000313" key="5">
    <source>
        <dbReference type="EMBL" id="KAK0545908.1"/>
    </source>
</evidence>
<reference evidence="5" key="1">
    <citation type="journal article" date="2023" name="PhytoFront">
        <title>Draft Genome Resources of Seven Strains of Tilletia horrida, Causal Agent of Kernel Smut of Rice.</title>
        <authorList>
            <person name="Khanal S."/>
            <person name="Antony Babu S."/>
            <person name="Zhou X.G."/>
        </authorList>
    </citation>
    <scope>NUCLEOTIDE SEQUENCE</scope>
    <source>
        <strain evidence="5">TX6</strain>
    </source>
</reference>
<comment type="caution">
    <text evidence="5">The sequence shown here is derived from an EMBL/GenBank/DDBJ whole genome shotgun (WGS) entry which is preliminary data.</text>
</comment>
<feature type="compositionally biased region" description="Polar residues" evidence="3">
    <location>
        <begin position="194"/>
        <end position="208"/>
    </location>
</feature>
<dbReference type="AlphaFoldDB" id="A0AAN6GN91"/>